<keyword evidence="5 10" id="KW-0808">Transferase</keyword>
<evidence type="ECO:0000256" key="1">
    <source>
        <dbReference type="ARBA" id="ARBA00004477"/>
    </source>
</evidence>
<dbReference type="GO" id="GO:0006487">
    <property type="term" value="P:protein N-linked glycosylation"/>
    <property type="evidence" value="ECO:0007669"/>
    <property type="project" value="TreeGrafter"/>
</dbReference>
<evidence type="ECO:0000256" key="3">
    <source>
        <dbReference type="ARBA" id="ARBA00008715"/>
    </source>
</evidence>
<feature type="transmembrane region" description="Helical" evidence="10">
    <location>
        <begin position="201"/>
        <end position="218"/>
    </location>
</feature>
<comment type="subcellular location">
    <subcellularLocation>
        <location evidence="1 10">Endoplasmic reticulum membrane</location>
        <topology evidence="1 10">Multi-pass membrane protein</topology>
    </subcellularLocation>
</comment>
<dbReference type="KEGG" id="tut:107361038"/>
<dbReference type="STRING" id="32264.T1K7S4"/>
<feature type="transmembrane region" description="Helical" evidence="10">
    <location>
        <begin position="100"/>
        <end position="120"/>
    </location>
</feature>
<evidence type="ECO:0000256" key="2">
    <source>
        <dbReference type="ARBA" id="ARBA00004922"/>
    </source>
</evidence>
<feature type="transmembrane region" description="Helical" evidence="10">
    <location>
        <begin position="319"/>
        <end position="338"/>
    </location>
</feature>
<dbReference type="UniPathway" id="UPA00378"/>
<feature type="transmembrane region" description="Helical" evidence="10">
    <location>
        <begin position="456"/>
        <end position="475"/>
    </location>
</feature>
<evidence type="ECO:0000256" key="7">
    <source>
        <dbReference type="ARBA" id="ARBA00022824"/>
    </source>
</evidence>
<evidence type="ECO:0000256" key="5">
    <source>
        <dbReference type="ARBA" id="ARBA00022679"/>
    </source>
</evidence>
<keyword evidence="9 10" id="KW-0472">Membrane</keyword>
<feature type="transmembrane region" description="Helical" evidence="10">
    <location>
        <begin position="140"/>
        <end position="158"/>
    </location>
</feature>
<feature type="transmembrane region" description="Helical" evidence="10">
    <location>
        <begin position="230"/>
        <end position="250"/>
    </location>
</feature>
<dbReference type="Proteomes" id="UP000015104">
    <property type="component" value="Unassembled WGS sequence"/>
</dbReference>
<keyword evidence="12" id="KW-1185">Reference proteome</keyword>
<comment type="similarity">
    <text evidence="3 10">Belongs to the ALG6/ALG8 glucosyltransferase family.</text>
</comment>
<evidence type="ECO:0000256" key="10">
    <source>
        <dbReference type="RuleBase" id="RU363110"/>
    </source>
</evidence>
<dbReference type="HOGENOM" id="CLU_022045_2_0_1"/>
<accession>T1K7S4</accession>
<evidence type="ECO:0000256" key="6">
    <source>
        <dbReference type="ARBA" id="ARBA00022692"/>
    </source>
</evidence>
<feature type="transmembrane region" description="Helical" evidence="10">
    <location>
        <begin position="350"/>
        <end position="367"/>
    </location>
</feature>
<feature type="transmembrane region" description="Helical" evidence="10">
    <location>
        <begin position="481"/>
        <end position="502"/>
    </location>
</feature>
<evidence type="ECO:0000256" key="9">
    <source>
        <dbReference type="ARBA" id="ARBA00023136"/>
    </source>
</evidence>
<gene>
    <name evidence="11" type="primary">107361038</name>
</gene>
<evidence type="ECO:0000313" key="11">
    <source>
        <dbReference type="EnsemblMetazoa" id="tetur06g05350.1"/>
    </source>
</evidence>
<reference evidence="11" key="2">
    <citation type="submission" date="2015-06" db="UniProtKB">
        <authorList>
            <consortium name="EnsemblMetazoa"/>
        </authorList>
    </citation>
    <scope>IDENTIFICATION</scope>
</reference>
<dbReference type="OMA" id="YHSTDFD"/>
<feature type="transmembrane region" description="Helical" evidence="10">
    <location>
        <begin position="373"/>
        <end position="389"/>
    </location>
</feature>
<dbReference type="EnsemblMetazoa" id="tetur06g05350.1">
    <property type="protein sequence ID" value="tetur06g05350.1"/>
    <property type="gene ID" value="tetur06g05350"/>
</dbReference>
<protein>
    <recommendedName>
        <fullName evidence="10">Alpha-1,3-glucosyltransferase</fullName>
        <ecNumber evidence="10">2.4.1.-</ecNumber>
    </recommendedName>
</protein>
<keyword evidence="7 10" id="KW-0256">Endoplasmic reticulum</keyword>
<keyword evidence="8 10" id="KW-1133">Transmembrane helix</keyword>
<dbReference type="PANTHER" id="PTHR12413:SF2">
    <property type="entry name" value="DOLICHYL PYROPHOSPHATE GLC1MAN9GLCNAC2 ALPHA-1,3-GLUCOSYLTRANSFERASE-RELATED"/>
    <property type="match status" value="1"/>
</dbReference>
<organism evidence="11 12">
    <name type="scientific">Tetranychus urticae</name>
    <name type="common">Two-spotted spider mite</name>
    <dbReference type="NCBI Taxonomy" id="32264"/>
    <lineage>
        <taxon>Eukaryota</taxon>
        <taxon>Metazoa</taxon>
        <taxon>Ecdysozoa</taxon>
        <taxon>Arthropoda</taxon>
        <taxon>Chelicerata</taxon>
        <taxon>Arachnida</taxon>
        <taxon>Acari</taxon>
        <taxon>Acariformes</taxon>
        <taxon>Trombidiformes</taxon>
        <taxon>Prostigmata</taxon>
        <taxon>Eleutherengona</taxon>
        <taxon>Raphignathae</taxon>
        <taxon>Tetranychoidea</taxon>
        <taxon>Tetranychidae</taxon>
        <taxon>Tetranychus</taxon>
    </lineage>
</organism>
<evidence type="ECO:0000313" key="12">
    <source>
        <dbReference type="Proteomes" id="UP000015104"/>
    </source>
</evidence>
<dbReference type="GO" id="GO:0005789">
    <property type="term" value="C:endoplasmic reticulum membrane"/>
    <property type="evidence" value="ECO:0007669"/>
    <property type="project" value="UniProtKB-SubCell"/>
</dbReference>
<dbReference type="PANTHER" id="PTHR12413">
    <property type="entry name" value="DOLICHYL GLYCOSYLTRANSFERASE"/>
    <property type="match status" value="1"/>
</dbReference>
<dbReference type="EMBL" id="CAEY01001812">
    <property type="status" value="NOT_ANNOTATED_CDS"/>
    <property type="molecule type" value="Genomic_DNA"/>
</dbReference>
<dbReference type="Pfam" id="PF03155">
    <property type="entry name" value="Alg6_Alg8"/>
    <property type="match status" value="1"/>
</dbReference>
<reference evidence="12" key="1">
    <citation type="submission" date="2011-08" db="EMBL/GenBank/DDBJ databases">
        <authorList>
            <person name="Rombauts S."/>
        </authorList>
    </citation>
    <scope>NUCLEOTIDE SEQUENCE</scope>
    <source>
        <strain evidence="12">London</strain>
    </source>
</reference>
<feature type="transmembrane region" description="Helical" evidence="10">
    <location>
        <begin position="7"/>
        <end position="28"/>
    </location>
</feature>
<keyword evidence="4 10" id="KW-0328">Glycosyltransferase</keyword>
<dbReference type="eggNOG" id="KOG2576">
    <property type="taxonomic scope" value="Eukaryota"/>
</dbReference>
<feature type="transmembrane region" description="Helical" evidence="10">
    <location>
        <begin position="417"/>
        <end position="435"/>
    </location>
</feature>
<evidence type="ECO:0000256" key="4">
    <source>
        <dbReference type="ARBA" id="ARBA00022676"/>
    </source>
</evidence>
<dbReference type="AlphaFoldDB" id="T1K7S4"/>
<sequence length="517" mass="59706">MTSILMFYHLVVASSVTCLKFLLMPSYYSTDFEVHRNWLAITNNKPISQWYTESTSQWTLDYPPLFAWFEMGLSLVAPFFDPKMLRISAKPYSSYYTIFFQRLTVIVTDLIFVYAVFQWIKLLKNNKHLQRYKIRDELYHPAVVLSFLFLWNPGLLIVDHIHFQYNGLLSGILLLSLARMVEEKFIESAFWFSILLNMKHIYLYVAPAYFIYLLRVYCFDKDLKFLRVNFAKLSSIVGGIFIFSLGPFIVMGQMKQLFARLFPFGRGLTHAYWAPNFWALYNGVDKVLSILLSRKAENAAMTGGLVKQYQHAVLPSVPLFSPTIISFLSMVPILVQLWKKCDQQGHSPTLFIRSVILCAFSSFIFGYHVHEKAILMIILPLTPLALISPMDANIFFMLSSIGTYSLFPLLFKTGETPIKICLLLLYSIYSYQALTKINFFDKPGAASLLLPTLDRLFLLGIPILQLYQTLGPYVIPFYAKLPFLPLLLTSTYCALGVVYLYVKSYLLTFKLRNVEEF</sequence>
<comment type="pathway">
    <text evidence="2 10">Protein modification; protein glycosylation.</text>
</comment>
<dbReference type="OrthoDB" id="1689333at2759"/>
<proteinExistence type="inferred from homology"/>
<dbReference type="GO" id="GO:0042283">
    <property type="term" value="F:dolichyl pyrophosphate Glc1Man9GlcNAc2 alpha-1,3-glucosyltransferase activity"/>
    <property type="evidence" value="ECO:0007669"/>
    <property type="project" value="TreeGrafter"/>
</dbReference>
<keyword evidence="6 10" id="KW-0812">Transmembrane</keyword>
<name>T1K7S4_TETUR</name>
<dbReference type="EC" id="2.4.1.-" evidence="10"/>
<dbReference type="InterPro" id="IPR004856">
    <property type="entry name" value="Glyco_trans_ALG6/ALG8"/>
</dbReference>
<evidence type="ECO:0000256" key="8">
    <source>
        <dbReference type="ARBA" id="ARBA00022989"/>
    </source>
</evidence>